<dbReference type="EMBL" id="KN818233">
    <property type="protein sequence ID" value="KIL66951.1"/>
    <property type="molecule type" value="Genomic_DNA"/>
</dbReference>
<evidence type="ECO:0000313" key="4">
    <source>
        <dbReference type="Proteomes" id="UP000054549"/>
    </source>
</evidence>
<feature type="non-terminal residue" evidence="3">
    <location>
        <position position="583"/>
    </location>
</feature>
<keyword evidence="4" id="KW-1185">Reference proteome</keyword>
<dbReference type="AlphaFoldDB" id="A0A0C2XC59"/>
<evidence type="ECO:0000313" key="3">
    <source>
        <dbReference type="EMBL" id="KIL66951.1"/>
    </source>
</evidence>
<dbReference type="HOGENOM" id="CLU_468203_0_0_1"/>
<feature type="compositionally biased region" description="Basic residues" evidence="2">
    <location>
        <begin position="34"/>
        <end position="46"/>
    </location>
</feature>
<feature type="compositionally biased region" description="Acidic residues" evidence="2">
    <location>
        <begin position="51"/>
        <end position="62"/>
    </location>
</feature>
<evidence type="ECO:0000256" key="2">
    <source>
        <dbReference type="SAM" id="MobiDB-lite"/>
    </source>
</evidence>
<feature type="compositionally biased region" description="Low complexity" evidence="2">
    <location>
        <begin position="8"/>
        <end position="20"/>
    </location>
</feature>
<keyword evidence="1" id="KW-0175">Coiled coil</keyword>
<gene>
    <name evidence="3" type="ORF">M378DRAFT_9655</name>
</gene>
<feature type="region of interest" description="Disordered" evidence="2">
    <location>
        <begin position="1"/>
        <end position="86"/>
    </location>
</feature>
<sequence length="583" mass="65419">MPPKKARAASSKASTSRKTSVVTEDEVVEPTKTPKPRAKGKGKGKAKQQEEPDEDEEGEDQEKEGKESGDGEEDEDDIEEGARTRTTERNKLDMICNQAILAICRLNVLHPPRPLRFGVWNSRPLDEVKTTDLLNAISKSELRPFATGNLLALIIEKEALDPTCMKKDPNAEEAPFLKLTQEAQNSDMELTFAGGRHRMEVTSRLEKKSAAAIARLQEQIEVQTHKKEVAVQKLKPTDTIEERITRLEEELKGEQEVRDTIGIWGVIVYDKVEFTLLWGFLGMSECATAENPQSRVHSTLGGFGHERTPKVERIRLWGVLSHHRQPKLIIFLAPLLANGNAGANHLSSNAKVQHYDEGPSERLDGYVAKYEAKLAEGQGSTGPLDAWLTDLSKRIDSRAGQVLHHEETLQYVRILRTYRPHFQVDSIYTVNFCMESLHNISGGMLVCTVQYGLTLLHGLFSDTSCNMADSERYEQYLDDKRVKSSRQVANVWENKLVLAWNELLRQEKATVATELLHSQLEAMDAIYLNYFEGQDSLFLTSAAAWVEQWPEYISVAKDHADMVAQSPSSDELITTVGETLPGK</sequence>
<evidence type="ECO:0000256" key="1">
    <source>
        <dbReference type="SAM" id="Coils"/>
    </source>
</evidence>
<feature type="compositionally biased region" description="Acidic residues" evidence="2">
    <location>
        <begin position="70"/>
        <end position="79"/>
    </location>
</feature>
<dbReference type="InParanoid" id="A0A0C2XC59"/>
<name>A0A0C2XC59_AMAMK</name>
<accession>A0A0C2XC59</accession>
<dbReference type="Proteomes" id="UP000054549">
    <property type="component" value="Unassembled WGS sequence"/>
</dbReference>
<reference evidence="3 4" key="1">
    <citation type="submission" date="2014-04" db="EMBL/GenBank/DDBJ databases">
        <title>Evolutionary Origins and Diversification of the Mycorrhizal Mutualists.</title>
        <authorList>
            <consortium name="DOE Joint Genome Institute"/>
            <consortium name="Mycorrhizal Genomics Consortium"/>
            <person name="Kohler A."/>
            <person name="Kuo A."/>
            <person name="Nagy L.G."/>
            <person name="Floudas D."/>
            <person name="Copeland A."/>
            <person name="Barry K.W."/>
            <person name="Cichocki N."/>
            <person name="Veneault-Fourrey C."/>
            <person name="LaButti K."/>
            <person name="Lindquist E.A."/>
            <person name="Lipzen A."/>
            <person name="Lundell T."/>
            <person name="Morin E."/>
            <person name="Murat C."/>
            <person name="Riley R."/>
            <person name="Ohm R."/>
            <person name="Sun H."/>
            <person name="Tunlid A."/>
            <person name="Henrissat B."/>
            <person name="Grigoriev I.V."/>
            <person name="Hibbett D.S."/>
            <person name="Martin F."/>
        </authorList>
    </citation>
    <scope>NUCLEOTIDE SEQUENCE [LARGE SCALE GENOMIC DNA]</scope>
    <source>
        <strain evidence="3 4">Koide BX008</strain>
    </source>
</reference>
<organism evidence="3 4">
    <name type="scientific">Amanita muscaria (strain Koide BX008)</name>
    <dbReference type="NCBI Taxonomy" id="946122"/>
    <lineage>
        <taxon>Eukaryota</taxon>
        <taxon>Fungi</taxon>
        <taxon>Dikarya</taxon>
        <taxon>Basidiomycota</taxon>
        <taxon>Agaricomycotina</taxon>
        <taxon>Agaricomycetes</taxon>
        <taxon>Agaricomycetidae</taxon>
        <taxon>Agaricales</taxon>
        <taxon>Pluteineae</taxon>
        <taxon>Amanitaceae</taxon>
        <taxon>Amanita</taxon>
    </lineage>
</organism>
<feature type="coiled-coil region" evidence="1">
    <location>
        <begin position="213"/>
        <end position="257"/>
    </location>
</feature>
<proteinExistence type="predicted"/>
<protein>
    <submittedName>
        <fullName evidence="3">Uncharacterized protein</fullName>
    </submittedName>
</protein>